<gene>
    <name evidence="1" type="ORF">CS063_09155</name>
</gene>
<evidence type="ECO:0000313" key="2">
    <source>
        <dbReference type="Proteomes" id="UP000224460"/>
    </source>
</evidence>
<reference evidence="1" key="1">
    <citation type="submission" date="2017-10" db="EMBL/GenBank/DDBJ databases">
        <title>Genome sequence of cellulolytic Lachnospiraceae bacterium XHS1971 isolated from hotspring sediment.</title>
        <authorList>
            <person name="Vasudevan G."/>
            <person name="Joshi A.J."/>
            <person name="Hivarkar S."/>
            <person name="Lanjekar V.B."/>
            <person name="Dhakephalkar P.K."/>
            <person name="Dagar S."/>
        </authorList>
    </citation>
    <scope>NUCLEOTIDE SEQUENCE</scope>
    <source>
        <strain evidence="1">XHS1971</strain>
    </source>
</reference>
<protein>
    <submittedName>
        <fullName evidence="1">Uncharacterized protein</fullName>
    </submittedName>
</protein>
<dbReference type="EMBL" id="PEDL01000008">
    <property type="protein sequence ID" value="PHV70689.1"/>
    <property type="molecule type" value="Genomic_DNA"/>
</dbReference>
<proteinExistence type="predicted"/>
<sequence>MGFAPLVNWRNFTVDNLKAMLSVYPDLVSQITSKEAQDLTQINLNSYKKTAYQFACQLGLEDRSKNEFKVQDYLYTFEDDYLRKYLEFWFKIYYAPNPFVRSEDKSILLYRRIAEKILVSDDKQIDYTEFFDNEIGGPRSDILLNCIEVHGAPLKVKNKNQKTYIYVDQEDVLVLQKEIIKIDKFPMPSNTHDRHEFFTRYSYENFCEFWDISKTLNISLLTTNNVIKHPHNRIIFGAPGTGKSYNIDKQRVAFGENYQRVTFHPNYSFAQFVGTYKPVPTKDSSESEIITYKYVPGPFMRIYANSVKSMYCSNPQPYLLIIEEINRANIAGVFGDVFQLLDRKCGVSEYEIESSEDIKRYLASAIFEKDYESCTLEERTACDKMRIPSNMYIWATMNSADQGVFPMDTAFKRRWNFEYIGVDDEEADMAEIVVTLGREEYETTIRWNDLRHAINNQLAKKVNEDKLLGPYFISKEVMQDSSKLLEAIRNKVLMYLFEDAARQCRGDIFRVDENNIRRYSSICNTFDLLGLACFHDDIIKEVSNRTPITEVKLEVAPTDEEDKKA</sequence>
<evidence type="ECO:0000313" key="1">
    <source>
        <dbReference type="EMBL" id="PHV70689.1"/>
    </source>
</evidence>
<comment type="caution">
    <text evidence="1">The sequence shown here is derived from an EMBL/GenBank/DDBJ whole genome shotgun (WGS) entry which is preliminary data.</text>
</comment>
<organism evidence="1 2">
    <name type="scientific">Sporanaerobium hydrogeniformans</name>
    <dbReference type="NCBI Taxonomy" id="3072179"/>
    <lineage>
        <taxon>Bacteria</taxon>
        <taxon>Bacillati</taxon>
        <taxon>Bacillota</taxon>
        <taxon>Clostridia</taxon>
        <taxon>Lachnospirales</taxon>
        <taxon>Lachnospiraceae</taxon>
        <taxon>Sporanaerobium</taxon>
    </lineage>
</organism>
<keyword evidence="2" id="KW-1185">Reference proteome</keyword>
<dbReference type="Proteomes" id="UP000224460">
    <property type="component" value="Unassembled WGS sequence"/>
</dbReference>
<accession>A0AC61DBQ3</accession>
<name>A0AC61DBQ3_9FIRM</name>